<organism evidence="1 2">
    <name type="scientific">Parabacteroides goldsteinii</name>
    <dbReference type="NCBI Taxonomy" id="328812"/>
    <lineage>
        <taxon>Bacteria</taxon>
        <taxon>Pseudomonadati</taxon>
        <taxon>Bacteroidota</taxon>
        <taxon>Bacteroidia</taxon>
        <taxon>Bacteroidales</taxon>
        <taxon>Tannerellaceae</taxon>
        <taxon>Parabacteroides</taxon>
    </lineage>
</organism>
<accession>A0A0J6CF95</accession>
<dbReference type="Proteomes" id="UP000036166">
    <property type="component" value="Unassembled WGS sequence"/>
</dbReference>
<evidence type="ECO:0008006" key="3">
    <source>
        <dbReference type="Google" id="ProtNLM"/>
    </source>
</evidence>
<gene>
    <name evidence="1" type="ORF">ACM15_25835</name>
</gene>
<dbReference type="RefSeq" id="WP_048317998.1">
    <property type="nucleotide sequence ID" value="NZ_AP031410.1"/>
</dbReference>
<dbReference type="AlphaFoldDB" id="A0A0J6CF95"/>
<protein>
    <recommendedName>
        <fullName evidence="3">6-bladed beta-propeller</fullName>
    </recommendedName>
</protein>
<reference evidence="1 2" key="1">
    <citation type="submission" date="2015-06" db="EMBL/GenBank/DDBJ databases">
        <title>Draft Genome Sequence of Parabacteroides goldsteinii with Putative Novel Metallo-Beta-Lactamases Isolated from a Blood Culture from a Human Patient.</title>
        <authorList>
            <person name="Krogh T.J."/>
            <person name="Agergaard C.N."/>
            <person name="Moller-Jensen J."/>
            <person name="Justesen U.S."/>
        </authorList>
    </citation>
    <scope>NUCLEOTIDE SEQUENCE [LARGE SCALE GENOMIC DNA]</scope>
    <source>
        <strain evidence="1 2">910340</strain>
    </source>
</reference>
<evidence type="ECO:0000313" key="2">
    <source>
        <dbReference type="Proteomes" id="UP000036166"/>
    </source>
</evidence>
<proteinExistence type="predicted"/>
<dbReference type="EMBL" id="LFJV01000146">
    <property type="protein sequence ID" value="KMM30829.1"/>
    <property type="molecule type" value="Genomic_DNA"/>
</dbReference>
<dbReference type="GeneID" id="69979450"/>
<sequence length="337" mass="38776">MKNTILLLLLFCLSCNKQESQLLVLPEETPIKGIDYSNEIVMNYPLYIEIINNKLFLLMPKGEDVIKIVDIENGKEIKQTGKFGNAPEEFLQPRYWGTDKNNNILLYDLMLKKLRKYNWEDIVNTPELHATEEIPLKSINAHISTGKILNDNYFVGSVPFGISEPLIVLDNNLSIVDSLGEVPDNNHKSTNMTSYIGNIDTYNDKFVFVMAALGYIAYYQQQKGGCGLLWDHYIERPIYKGDQLDRKQLKLSFVDAKITQNYIFCSYFGEILTREKLKTLKPRNILVFDHKGNLLKNLRSERSVGRIAVSEDEKTLYAVTEEPEIAIIRFDISNLFN</sequence>
<name>A0A0J6CF95_9BACT</name>
<dbReference type="PATRIC" id="fig|328812.4.peg.1233"/>
<evidence type="ECO:0000313" key="1">
    <source>
        <dbReference type="EMBL" id="KMM30829.1"/>
    </source>
</evidence>
<comment type="caution">
    <text evidence="1">The sequence shown here is derived from an EMBL/GenBank/DDBJ whole genome shotgun (WGS) entry which is preliminary data.</text>
</comment>
<dbReference type="Pfam" id="PF15869">
    <property type="entry name" value="TolB_like"/>
    <property type="match status" value="1"/>
</dbReference>